<proteinExistence type="predicted"/>
<dbReference type="OrthoDB" id="10369929at2759"/>
<sequence length="125" mass="14257">MCRFKARPPQPREPWPSLAFTLLYAPSRQQPIMLDPLVPRVHDLLGLIQRHVELIVTTSSPAQLRDWLVVSLDLLARLQATQVDHPEFLVVLKETQVLEAEIVNAVLALHRHNFHSNVATVSYVQ</sequence>
<dbReference type="AlphaFoldDB" id="A0A024UGX5"/>
<organism evidence="1">
    <name type="scientific">Aphanomyces invadans</name>
    <dbReference type="NCBI Taxonomy" id="157072"/>
    <lineage>
        <taxon>Eukaryota</taxon>
        <taxon>Sar</taxon>
        <taxon>Stramenopiles</taxon>
        <taxon>Oomycota</taxon>
        <taxon>Saprolegniomycetes</taxon>
        <taxon>Saprolegniales</taxon>
        <taxon>Verrucalvaceae</taxon>
        <taxon>Aphanomyces</taxon>
    </lineage>
</organism>
<dbReference type="EMBL" id="KI913956">
    <property type="protein sequence ID" value="ETW05415.1"/>
    <property type="molecule type" value="Genomic_DNA"/>
</dbReference>
<name>A0A024UGX5_9STRA</name>
<dbReference type="GeneID" id="20080231"/>
<evidence type="ECO:0000313" key="1">
    <source>
        <dbReference type="EMBL" id="ETW05415.1"/>
    </source>
</evidence>
<protein>
    <submittedName>
        <fullName evidence="1">Uncharacterized protein</fullName>
    </submittedName>
</protein>
<dbReference type="VEuPathDB" id="FungiDB:H310_03181"/>
<reference evidence="1" key="1">
    <citation type="submission" date="2013-12" db="EMBL/GenBank/DDBJ databases">
        <title>The Genome Sequence of Aphanomyces invadans NJM9701.</title>
        <authorList>
            <consortium name="The Broad Institute Genomics Platform"/>
            <person name="Russ C."/>
            <person name="Tyler B."/>
            <person name="van West P."/>
            <person name="Dieguez-Uribeondo J."/>
            <person name="Young S.K."/>
            <person name="Zeng Q."/>
            <person name="Gargeya S."/>
            <person name="Fitzgerald M."/>
            <person name="Abouelleil A."/>
            <person name="Alvarado L."/>
            <person name="Chapman S.B."/>
            <person name="Gainer-Dewar J."/>
            <person name="Goldberg J."/>
            <person name="Griggs A."/>
            <person name="Gujja S."/>
            <person name="Hansen M."/>
            <person name="Howarth C."/>
            <person name="Imamovic A."/>
            <person name="Ireland A."/>
            <person name="Larimer J."/>
            <person name="McCowan C."/>
            <person name="Murphy C."/>
            <person name="Pearson M."/>
            <person name="Poon T.W."/>
            <person name="Priest M."/>
            <person name="Roberts A."/>
            <person name="Saif S."/>
            <person name="Shea T."/>
            <person name="Sykes S."/>
            <person name="Wortman J."/>
            <person name="Nusbaum C."/>
            <person name="Birren B."/>
        </authorList>
    </citation>
    <scope>NUCLEOTIDE SEQUENCE [LARGE SCALE GENOMIC DNA]</scope>
    <source>
        <strain evidence="1">NJM9701</strain>
    </source>
</reference>
<accession>A0A024UGX5</accession>
<gene>
    <name evidence="1" type="ORF">H310_03181</name>
</gene>
<dbReference type="RefSeq" id="XP_008865192.1">
    <property type="nucleotide sequence ID" value="XM_008866970.1"/>
</dbReference>